<evidence type="ECO:0000313" key="2">
    <source>
        <dbReference type="Proteomes" id="UP000005877"/>
    </source>
</evidence>
<gene>
    <name evidence="1" type="ordered locus">Mhar_0903</name>
</gene>
<dbReference type="InterPro" id="IPR027417">
    <property type="entry name" value="P-loop_NTPase"/>
</dbReference>
<dbReference type="EMBL" id="CP003117">
    <property type="protein sequence ID" value="AET64274.1"/>
    <property type="molecule type" value="Genomic_DNA"/>
</dbReference>
<dbReference type="PATRIC" id="fig|1110509.7.peg.1010"/>
<protein>
    <submittedName>
        <fullName evidence="1">Uncharacterized protein</fullName>
    </submittedName>
</protein>
<sequence length="330" mass="37805">MPPFFEEEMKRVEESIEDYREGIRRNVAIISDPFYGEADLMARAASMAGSEGLRIDGRRLRHDFGILERAPQRILVVDEAHRLSLRRIGGFDLMNRFLSFVTSEERLFITTWNSFSWRYLEEVLGLGRHFPRQIILPRLDAGQIREMLLAGRREGELTFVEEEAPGGDSKVLDWRVSRRAVMGHNIDLPYPSVDPEMIRSRLKRNRKEKESAEDAFFERLARISDGNPGVAEHLWKEALDYPEVRSSLRDPPTIDLDFDESFVLGVVLSSGSLELDELSEVLGPVDLSAEMMAAILEEKGLVSIDGEAVTLKPEALKIDIEHERRLRLVW</sequence>
<dbReference type="SUPFAM" id="SSF52540">
    <property type="entry name" value="P-loop containing nucleoside triphosphate hydrolases"/>
    <property type="match status" value="1"/>
</dbReference>
<organism evidence="1 2">
    <name type="scientific">Methanothrix harundinacea (strain 6Ac)</name>
    <name type="common">Methanosaeta harundinacea</name>
    <dbReference type="NCBI Taxonomy" id="1110509"/>
    <lineage>
        <taxon>Archaea</taxon>
        <taxon>Methanobacteriati</taxon>
        <taxon>Methanobacteriota</taxon>
        <taxon>Stenosarchaea group</taxon>
        <taxon>Methanomicrobia</taxon>
        <taxon>Methanotrichales</taxon>
        <taxon>Methanotrichaceae</taxon>
        <taxon>Methanothrix</taxon>
    </lineage>
</organism>
<accession>G7WLH1</accession>
<evidence type="ECO:0000313" key="1">
    <source>
        <dbReference type="EMBL" id="AET64274.1"/>
    </source>
</evidence>
<keyword evidence="2" id="KW-1185">Reference proteome</keyword>
<name>G7WLH1_METH6</name>
<dbReference type="AlphaFoldDB" id="G7WLH1"/>
<proteinExistence type="predicted"/>
<dbReference type="STRING" id="1110509.Mhar_0903"/>
<dbReference type="HOGENOM" id="CLU_803187_0_0_2"/>
<reference evidence="1 2" key="1">
    <citation type="journal article" date="2012" name="PLoS ONE">
        <title>The genome characteristics and predicted function of methyl-group oxidation pathway in the obligate aceticlastic methanogens, Methanosaeta spp.</title>
        <authorList>
            <person name="Zhu J."/>
            <person name="Zheng H."/>
            <person name="Ai G."/>
            <person name="Zhang G."/>
            <person name="Liu D."/>
            <person name="Liu X."/>
            <person name="Dong X."/>
        </authorList>
    </citation>
    <scope>NUCLEOTIDE SEQUENCE [LARGE SCALE GENOMIC DNA]</scope>
    <source>
        <strain evidence="1 2">6Ac</strain>
    </source>
</reference>
<dbReference type="KEGG" id="mhi:Mhar_0903"/>
<dbReference type="Proteomes" id="UP000005877">
    <property type="component" value="Chromosome"/>
</dbReference>